<organism evidence="1 2">
    <name type="scientific">Faecalicatena orotica</name>
    <dbReference type="NCBI Taxonomy" id="1544"/>
    <lineage>
        <taxon>Bacteria</taxon>
        <taxon>Bacillati</taxon>
        <taxon>Bacillota</taxon>
        <taxon>Clostridia</taxon>
        <taxon>Lachnospirales</taxon>
        <taxon>Lachnospiraceae</taxon>
        <taxon>Faecalicatena</taxon>
    </lineage>
</organism>
<accession>A0A2Y9C9V6</accession>
<keyword evidence="2" id="KW-1185">Reference proteome</keyword>
<reference evidence="1 2" key="1">
    <citation type="submission" date="2018-05" db="EMBL/GenBank/DDBJ databases">
        <title>The Hungate 1000. A catalogue of reference genomes from the rumen microbiome.</title>
        <authorList>
            <person name="Kelly W."/>
        </authorList>
    </citation>
    <scope>NUCLEOTIDE SEQUENCE [LARGE SCALE GENOMIC DNA]</scope>
    <source>
        <strain evidence="1 2">NLAE-zl-C242</strain>
    </source>
</reference>
<proteinExistence type="predicted"/>
<evidence type="ECO:0000313" key="2">
    <source>
        <dbReference type="Proteomes" id="UP000245845"/>
    </source>
</evidence>
<gene>
    <name evidence="1" type="ORF">A8806_10492</name>
</gene>
<dbReference type="RefSeq" id="WP_109730663.1">
    <property type="nucleotide sequence ID" value="NZ_BAAACK010000019.1"/>
</dbReference>
<sequence length="180" mass="19569">MKKSIKQRLVSGLLCTAVPLCIAVMLPGGTLTARAEEQDQQLTTEQKEGATQLSARKDASYIVVIPRQAQIAFDNTSTSIGSLVYEEGNLEPDSYVTVTLSNQTSLAHTIKDSYTIPFMICGEDKTTAFTSVIYDESTKTGTKTPLTAEITQADWEAAKAGSYQATLTFQISYMNPHEGE</sequence>
<protein>
    <submittedName>
        <fullName evidence="1">Uncharacterized protein</fullName>
    </submittedName>
</protein>
<dbReference type="Proteomes" id="UP000245845">
    <property type="component" value="Unassembled WGS sequence"/>
</dbReference>
<evidence type="ECO:0000313" key="1">
    <source>
        <dbReference type="EMBL" id="PWJ30225.1"/>
    </source>
</evidence>
<name>A0A2Y9C9V6_9FIRM</name>
<dbReference type="AlphaFoldDB" id="A0A2Y9C9V6"/>
<comment type="caution">
    <text evidence="1">The sequence shown here is derived from an EMBL/GenBank/DDBJ whole genome shotgun (WGS) entry which is preliminary data.</text>
</comment>
<dbReference type="EMBL" id="QGDL01000004">
    <property type="protein sequence ID" value="PWJ30225.1"/>
    <property type="molecule type" value="Genomic_DNA"/>
</dbReference>